<dbReference type="RefSeq" id="WP_379850976.1">
    <property type="nucleotide sequence ID" value="NZ_JBHZPY010000004.1"/>
</dbReference>
<dbReference type="InterPro" id="IPR018550">
    <property type="entry name" value="Lipid-A_deacylase-rel"/>
</dbReference>
<protein>
    <submittedName>
        <fullName evidence="1">Acyloxyacyl hydrolase</fullName>
    </submittedName>
</protein>
<keyword evidence="1" id="KW-0378">Hydrolase</keyword>
<dbReference type="Pfam" id="PF09411">
    <property type="entry name" value="PagL"/>
    <property type="match status" value="1"/>
</dbReference>
<dbReference type="GO" id="GO:0016787">
    <property type="term" value="F:hydrolase activity"/>
    <property type="evidence" value="ECO:0007669"/>
    <property type="project" value="UniProtKB-KW"/>
</dbReference>
<name>A0ABW6I5H7_9FLAO</name>
<accession>A0ABW6I5H7</accession>
<proteinExistence type="predicted"/>
<reference evidence="1 2" key="1">
    <citation type="submission" date="2024-06" db="EMBL/GenBank/DDBJ databases">
        <title>Flavobacterium spp. isolated from glacier.</title>
        <authorList>
            <person name="Han D."/>
        </authorList>
    </citation>
    <scope>NUCLEOTIDE SEQUENCE [LARGE SCALE GENOMIC DNA]</scope>
    <source>
        <strain evidence="1 2">ZS1P70</strain>
    </source>
</reference>
<evidence type="ECO:0000313" key="2">
    <source>
        <dbReference type="Proteomes" id="UP001600107"/>
    </source>
</evidence>
<sequence length="38" mass="4391">MINFKVKRFEFDVRPNIRHVSNAGLSSPNIGFNTKNIE</sequence>
<keyword evidence="2" id="KW-1185">Reference proteome</keyword>
<dbReference type="Proteomes" id="UP001600107">
    <property type="component" value="Unassembled WGS sequence"/>
</dbReference>
<comment type="caution">
    <text evidence="1">The sequence shown here is derived from an EMBL/GenBank/DDBJ whole genome shotgun (WGS) entry which is preliminary data.</text>
</comment>
<dbReference type="EMBL" id="JBHZPY010000004">
    <property type="protein sequence ID" value="MFE3870824.1"/>
    <property type="molecule type" value="Genomic_DNA"/>
</dbReference>
<gene>
    <name evidence="1" type="ORF">ACFX5F_06265</name>
</gene>
<evidence type="ECO:0000313" key="1">
    <source>
        <dbReference type="EMBL" id="MFE3870824.1"/>
    </source>
</evidence>
<organism evidence="1 2">
    <name type="scientific">Flavobacterium zhoui</name>
    <dbReference type="NCBI Taxonomy" id="3230414"/>
    <lineage>
        <taxon>Bacteria</taxon>
        <taxon>Pseudomonadati</taxon>
        <taxon>Bacteroidota</taxon>
        <taxon>Flavobacteriia</taxon>
        <taxon>Flavobacteriales</taxon>
        <taxon>Flavobacteriaceae</taxon>
        <taxon>Flavobacterium</taxon>
    </lineage>
</organism>